<gene>
    <name evidence="5" type="ORF">JOD01_002025</name>
</gene>
<dbReference type="RefSeq" id="WP_204518175.1">
    <property type="nucleotide sequence ID" value="NZ_BAABIN010000002.1"/>
</dbReference>
<evidence type="ECO:0000313" key="5">
    <source>
        <dbReference type="EMBL" id="MBM7590421.1"/>
    </source>
</evidence>
<evidence type="ECO:0000259" key="4">
    <source>
        <dbReference type="Pfam" id="PF00535"/>
    </source>
</evidence>
<keyword evidence="2" id="KW-0328">Glycosyltransferase</keyword>
<keyword evidence="6" id="KW-1185">Reference proteome</keyword>
<evidence type="ECO:0000256" key="2">
    <source>
        <dbReference type="ARBA" id="ARBA00022676"/>
    </source>
</evidence>
<dbReference type="InterPro" id="IPR050834">
    <property type="entry name" value="Glycosyltransf_2"/>
</dbReference>
<dbReference type="Proteomes" id="UP000717624">
    <property type="component" value="Unassembled WGS sequence"/>
</dbReference>
<dbReference type="GO" id="GO:0016757">
    <property type="term" value="F:glycosyltransferase activity"/>
    <property type="evidence" value="ECO:0007669"/>
    <property type="project" value="UniProtKB-KW"/>
</dbReference>
<organism evidence="5 6">
    <name type="scientific">Brevibacillus fulvus</name>
    <dbReference type="NCBI Taxonomy" id="1125967"/>
    <lineage>
        <taxon>Bacteria</taxon>
        <taxon>Bacillati</taxon>
        <taxon>Bacillota</taxon>
        <taxon>Bacilli</taxon>
        <taxon>Bacillales</taxon>
        <taxon>Paenibacillaceae</taxon>
        <taxon>Brevibacillus</taxon>
    </lineage>
</organism>
<dbReference type="PANTHER" id="PTHR43685">
    <property type="entry name" value="GLYCOSYLTRANSFERASE"/>
    <property type="match status" value="1"/>
</dbReference>
<comment type="caution">
    <text evidence="5">The sequence shown here is derived from an EMBL/GenBank/DDBJ whole genome shotgun (WGS) entry which is preliminary data.</text>
</comment>
<comment type="similarity">
    <text evidence="1">Belongs to the glycosyltransferase 2 family.</text>
</comment>
<keyword evidence="3" id="KW-0808">Transferase</keyword>
<dbReference type="PANTHER" id="PTHR43685:SF5">
    <property type="entry name" value="GLYCOSYLTRANSFERASE EPSE-RELATED"/>
    <property type="match status" value="1"/>
</dbReference>
<dbReference type="EMBL" id="JAFBEB010000006">
    <property type="protein sequence ID" value="MBM7590421.1"/>
    <property type="molecule type" value="Genomic_DNA"/>
</dbReference>
<name>A0A938Y1S5_9BACL</name>
<accession>A0A938Y1S5</accession>
<dbReference type="InterPro" id="IPR029044">
    <property type="entry name" value="Nucleotide-diphossugar_trans"/>
</dbReference>
<feature type="domain" description="Glycosyltransferase 2-like" evidence="4">
    <location>
        <begin position="11"/>
        <end position="182"/>
    </location>
</feature>
<dbReference type="Pfam" id="PF00535">
    <property type="entry name" value="Glycos_transf_2"/>
    <property type="match status" value="1"/>
</dbReference>
<sequence length="235" mass="26853">MERARTKGLVSIVITNYNRAPYLTECLDSLLNQSYPHWEIIFVDDASTDNSVQVVEQWLEQNRGQFTPDQSLLLLPLPRNVGFSGALTTGFFLANGEFIAVQDSDDYSDPQRLQKQVQFLRDHPQIQLVGSNYAYFSDQEPSVKKTASWIKYGDEIARVYANGGHCVCHGTILFHGSLFDQIGGPTRRIGGAEDYEFIVKCLNAKAKIENVPEVLYYYRRHENQRSRIYYGKKRG</sequence>
<evidence type="ECO:0000256" key="1">
    <source>
        <dbReference type="ARBA" id="ARBA00006739"/>
    </source>
</evidence>
<protein>
    <submittedName>
        <fullName evidence="5">Glycosyltransferase involved in cell wall biosynthesis</fullName>
    </submittedName>
</protein>
<evidence type="ECO:0000313" key="6">
    <source>
        <dbReference type="Proteomes" id="UP000717624"/>
    </source>
</evidence>
<dbReference type="AlphaFoldDB" id="A0A938Y1S5"/>
<proteinExistence type="inferred from homology"/>
<reference evidence="5" key="1">
    <citation type="submission" date="2021-01" db="EMBL/GenBank/DDBJ databases">
        <title>Genomic Encyclopedia of Type Strains, Phase IV (KMG-IV): sequencing the most valuable type-strain genomes for metagenomic binning, comparative biology and taxonomic classification.</title>
        <authorList>
            <person name="Goeker M."/>
        </authorList>
    </citation>
    <scope>NUCLEOTIDE SEQUENCE</scope>
    <source>
        <strain evidence="5">DSM 25523</strain>
    </source>
</reference>
<evidence type="ECO:0000256" key="3">
    <source>
        <dbReference type="ARBA" id="ARBA00022679"/>
    </source>
</evidence>
<dbReference type="InterPro" id="IPR001173">
    <property type="entry name" value="Glyco_trans_2-like"/>
</dbReference>
<dbReference type="SUPFAM" id="SSF53448">
    <property type="entry name" value="Nucleotide-diphospho-sugar transferases"/>
    <property type="match status" value="1"/>
</dbReference>
<dbReference type="Gene3D" id="3.90.550.10">
    <property type="entry name" value="Spore Coat Polysaccharide Biosynthesis Protein SpsA, Chain A"/>
    <property type="match status" value="1"/>
</dbReference>